<dbReference type="SMART" id="SM00382">
    <property type="entry name" value="AAA"/>
    <property type="match status" value="1"/>
</dbReference>
<protein>
    <submittedName>
        <fullName evidence="6">Gliding motility-associated ABC transporter ATP-binding protein GldA</fullName>
    </submittedName>
</protein>
<dbReference type="Gene3D" id="3.40.50.300">
    <property type="entry name" value="P-loop containing nucleotide triphosphate hydrolases"/>
    <property type="match status" value="1"/>
</dbReference>
<accession>A0A6J4J681</accession>
<gene>
    <name evidence="6" type="ORF">AVDCRST_MAG04-3074</name>
</gene>
<feature type="domain" description="ABC transporter" evidence="5">
    <location>
        <begin position="5"/>
        <end position="234"/>
    </location>
</feature>
<dbReference type="AlphaFoldDB" id="A0A6J4J681"/>
<evidence type="ECO:0000259" key="5">
    <source>
        <dbReference type="PROSITE" id="PS50893"/>
    </source>
</evidence>
<dbReference type="GO" id="GO:0005524">
    <property type="term" value="F:ATP binding"/>
    <property type="evidence" value="ECO:0007669"/>
    <property type="project" value="UniProtKB-KW"/>
</dbReference>
<dbReference type="InterPro" id="IPR027417">
    <property type="entry name" value="P-loop_NTPase"/>
</dbReference>
<dbReference type="CDD" id="cd03230">
    <property type="entry name" value="ABC_DR_subfamily_A"/>
    <property type="match status" value="1"/>
</dbReference>
<dbReference type="EMBL" id="CADCTL010000216">
    <property type="protein sequence ID" value="CAA9270528.1"/>
    <property type="molecule type" value="Genomic_DNA"/>
</dbReference>
<dbReference type="PANTHER" id="PTHR43335:SF4">
    <property type="entry name" value="ABC TRANSPORTER, ATP-BINDING PROTEIN"/>
    <property type="match status" value="1"/>
</dbReference>
<sequence length="244" mass="26441">MAALIEIDRLTKKFGDTTVVNDVSFSLKKGEVLGFLGPNGAGKSTTMRMLAGFLLPTSGSARICGADVVERPVQAKRNLGFLPEGAPCYPEMTVSGFLDFTARVRGYRGKDAAERVAGAMKLTELDAVRLQPIETLSKGFKRRVGLAQALLHDPPALVLDEPTDGLDPNQKHEVRELIKRLAPEKAIIISTHILEEVSAVCSRAIIIARGHLIVDATPSELESTGQTLDEFFRDLTLNIPAFGF</sequence>
<comment type="similarity">
    <text evidence="1">Belongs to the ABC transporter superfamily.</text>
</comment>
<dbReference type="GO" id="GO:0016887">
    <property type="term" value="F:ATP hydrolysis activity"/>
    <property type="evidence" value="ECO:0007669"/>
    <property type="project" value="InterPro"/>
</dbReference>
<evidence type="ECO:0000256" key="1">
    <source>
        <dbReference type="ARBA" id="ARBA00005417"/>
    </source>
</evidence>
<evidence type="ECO:0000313" key="6">
    <source>
        <dbReference type="EMBL" id="CAA9270528.1"/>
    </source>
</evidence>
<keyword evidence="2" id="KW-0813">Transport</keyword>
<dbReference type="SUPFAM" id="SSF52540">
    <property type="entry name" value="P-loop containing nucleoside triphosphate hydrolases"/>
    <property type="match status" value="1"/>
</dbReference>
<organism evidence="6">
    <name type="scientific">uncultured Acetobacteraceae bacterium</name>
    <dbReference type="NCBI Taxonomy" id="169975"/>
    <lineage>
        <taxon>Bacteria</taxon>
        <taxon>Pseudomonadati</taxon>
        <taxon>Pseudomonadota</taxon>
        <taxon>Alphaproteobacteria</taxon>
        <taxon>Acetobacterales</taxon>
        <taxon>Acetobacteraceae</taxon>
        <taxon>environmental samples</taxon>
    </lineage>
</organism>
<evidence type="ECO:0000256" key="3">
    <source>
        <dbReference type="ARBA" id="ARBA00022741"/>
    </source>
</evidence>
<evidence type="ECO:0000256" key="2">
    <source>
        <dbReference type="ARBA" id="ARBA00022448"/>
    </source>
</evidence>
<name>A0A6J4J681_9PROT</name>
<dbReference type="InterPro" id="IPR003439">
    <property type="entry name" value="ABC_transporter-like_ATP-bd"/>
</dbReference>
<dbReference type="PANTHER" id="PTHR43335">
    <property type="entry name" value="ABC TRANSPORTER, ATP-BINDING PROTEIN"/>
    <property type="match status" value="1"/>
</dbReference>
<evidence type="ECO:0000256" key="4">
    <source>
        <dbReference type="ARBA" id="ARBA00022840"/>
    </source>
</evidence>
<keyword evidence="3" id="KW-0547">Nucleotide-binding</keyword>
<reference evidence="6" key="1">
    <citation type="submission" date="2020-02" db="EMBL/GenBank/DDBJ databases">
        <authorList>
            <person name="Meier V. D."/>
        </authorList>
    </citation>
    <scope>NUCLEOTIDE SEQUENCE</scope>
    <source>
        <strain evidence="6">AVDCRST_MAG04</strain>
    </source>
</reference>
<dbReference type="Pfam" id="PF00005">
    <property type="entry name" value="ABC_tran"/>
    <property type="match status" value="1"/>
</dbReference>
<keyword evidence="4 6" id="KW-0067">ATP-binding</keyword>
<dbReference type="PROSITE" id="PS50893">
    <property type="entry name" value="ABC_TRANSPORTER_2"/>
    <property type="match status" value="1"/>
</dbReference>
<proteinExistence type="inferred from homology"/>
<dbReference type="InterPro" id="IPR003593">
    <property type="entry name" value="AAA+_ATPase"/>
</dbReference>